<reference evidence="1 2" key="1">
    <citation type="submission" date="2023-08" db="EMBL/GenBank/DDBJ databases">
        <authorList>
            <person name="Roldan D.M."/>
            <person name="Menes R.J."/>
        </authorList>
    </citation>
    <scope>NUCLEOTIDE SEQUENCE [LARGE SCALE GENOMIC DNA]</scope>
    <source>
        <strain evidence="1 2">CCM 2812</strain>
    </source>
</reference>
<name>A0ABT9G0C8_LEPDI</name>
<comment type="caution">
    <text evidence="1">The sequence shown here is derived from an EMBL/GenBank/DDBJ whole genome shotgun (WGS) entry which is preliminary data.</text>
</comment>
<evidence type="ECO:0000313" key="1">
    <source>
        <dbReference type="EMBL" id="MDP4299938.1"/>
    </source>
</evidence>
<keyword evidence="2" id="KW-1185">Reference proteome</keyword>
<sequence>MNLEIEQGSSYTYTFNLLDMLGDPFTLTGYDARLQVRRSYGASSVLINCTLSNSKLAIVGNAVVLTLTPADTSSIRFAEAESETDEWVYDLEIVSPLSKVFKAAKGTITIHREVTR</sequence>
<proteinExistence type="predicted"/>
<dbReference type="RefSeq" id="WP_305748494.1">
    <property type="nucleotide sequence ID" value="NZ_JAUZEE010000002.1"/>
</dbReference>
<dbReference type="Proteomes" id="UP001235760">
    <property type="component" value="Unassembled WGS sequence"/>
</dbReference>
<accession>A0ABT9G0C8</accession>
<gene>
    <name evidence="1" type="ORF">Q8X39_04775</name>
</gene>
<protein>
    <submittedName>
        <fullName evidence="1">Uncharacterized protein</fullName>
    </submittedName>
</protein>
<evidence type="ECO:0000313" key="2">
    <source>
        <dbReference type="Proteomes" id="UP001235760"/>
    </source>
</evidence>
<organism evidence="1 2">
    <name type="scientific">Leptothrix discophora</name>
    <dbReference type="NCBI Taxonomy" id="89"/>
    <lineage>
        <taxon>Bacteria</taxon>
        <taxon>Pseudomonadati</taxon>
        <taxon>Pseudomonadota</taxon>
        <taxon>Betaproteobacteria</taxon>
        <taxon>Burkholderiales</taxon>
        <taxon>Sphaerotilaceae</taxon>
        <taxon>Leptothrix</taxon>
    </lineage>
</organism>
<dbReference type="EMBL" id="JAUZEE010000002">
    <property type="protein sequence ID" value="MDP4299938.1"/>
    <property type="molecule type" value="Genomic_DNA"/>
</dbReference>